<keyword evidence="4" id="KW-1003">Cell membrane</keyword>
<dbReference type="Pfam" id="PF00512">
    <property type="entry name" value="HisKA"/>
    <property type="match status" value="1"/>
</dbReference>
<evidence type="ECO:0000256" key="2">
    <source>
        <dbReference type="ARBA" id="ARBA00004651"/>
    </source>
</evidence>
<keyword evidence="8" id="KW-0547">Nucleotide-binding</keyword>
<feature type="transmembrane region" description="Helical" evidence="14">
    <location>
        <begin position="21"/>
        <end position="40"/>
    </location>
</feature>
<evidence type="ECO:0000313" key="17">
    <source>
        <dbReference type="Proteomes" id="UP000712157"/>
    </source>
</evidence>
<evidence type="ECO:0000256" key="6">
    <source>
        <dbReference type="ARBA" id="ARBA00022679"/>
    </source>
</evidence>
<proteinExistence type="predicted"/>
<evidence type="ECO:0000259" key="15">
    <source>
        <dbReference type="PROSITE" id="PS50885"/>
    </source>
</evidence>
<evidence type="ECO:0000256" key="1">
    <source>
        <dbReference type="ARBA" id="ARBA00000085"/>
    </source>
</evidence>
<dbReference type="PANTHER" id="PTHR45528:SF1">
    <property type="entry name" value="SENSOR HISTIDINE KINASE CPXA"/>
    <property type="match status" value="1"/>
</dbReference>
<keyword evidence="9 16" id="KW-0418">Kinase</keyword>
<dbReference type="PANTHER" id="PTHR45528">
    <property type="entry name" value="SENSOR HISTIDINE KINASE CPXA"/>
    <property type="match status" value="1"/>
</dbReference>
<keyword evidence="6" id="KW-0808">Transferase</keyword>
<keyword evidence="11 14" id="KW-1133">Transmembrane helix</keyword>
<dbReference type="InterPro" id="IPR003661">
    <property type="entry name" value="HisK_dim/P_dom"/>
</dbReference>
<evidence type="ECO:0000256" key="9">
    <source>
        <dbReference type="ARBA" id="ARBA00022777"/>
    </source>
</evidence>
<evidence type="ECO:0000256" key="12">
    <source>
        <dbReference type="ARBA" id="ARBA00023012"/>
    </source>
</evidence>
<organism evidence="16 17">
    <name type="scientific">Diplocloster agilis</name>
    <dbReference type="NCBI Taxonomy" id="2850323"/>
    <lineage>
        <taxon>Bacteria</taxon>
        <taxon>Bacillati</taxon>
        <taxon>Bacillota</taxon>
        <taxon>Clostridia</taxon>
        <taxon>Lachnospirales</taxon>
        <taxon>Lachnospiraceae</taxon>
        <taxon>Diplocloster</taxon>
    </lineage>
</organism>
<evidence type="ECO:0000256" key="13">
    <source>
        <dbReference type="ARBA" id="ARBA00023136"/>
    </source>
</evidence>
<name>A0A949NFK3_9FIRM</name>
<dbReference type="EMBL" id="JAHQCW010000037">
    <property type="protein sequence ID" value="MBU9738541.1"/>
    <property type="molecule type" value="Genomic_DNA"/>
</dbReference>
<dbReference type="CDD" id="cd00082">
    <property type="entry name" value="HisKA"/>
    <property type="match status" value="1"/>
</dbReference>
<protein>
    <recommendedName>
        <fullName evidence="3">histidine kinase</fullName>
        <ecNumber evidence="3">2.7.13.3</ecNumber>
    </recommendedName>
</protein>
<accession>A0A949NFK3</accession>
<evidence type="ECO:0000256" key="3">
    <source>
        <dbReference type="ARBA" id="ARBA00012438"/>
    </source>
</evidence>
<keyword evidence="13 14" id="KW-0472">Membrane</keyword>
<dbReference type="PROSITE" id="PS50885">
    <property type="entry name" value="HAMP"/>
    <property type="match status" value="1"/>
</dbReference>
<comment type="subcellular location">
    <subcellularLocation>
        <location evidence="2">Cell membrane</location>
        <topology evidence="2">Multi-pass membrane protein</topology>
    </subcellularLocation>
</comment>
<keyword evidence="7 14" id="KW-0812">Transmembrane</keyword>
<keyword evidence="12" id="KW-0902">Two-component regulatory system</keyword>
<dbReference type="SUPFAM" id="SSF55874">
    <property type="entry name" value="ATPase domain of HSP90 chaperone/DNA topoisomerase II/histidine kinase"/>
    <property type="match status" value="1"/>
</dbReference>
<dbReference type="RefSeq" id="WP_238722682.1">
    <property type="nucleotide sequence ID" value="NZ_JAHQCW010000037.1"/>
</dbReference>
<keyword evidence="10" id="KW-0067">ATP-binding</keyword>
<dbReference type="EC" id="2.7.13.3" evidence="3"/>
<sequence length="451" mass="52441">MNKEKRVAWRTKLGTKLLGRVSVSLIISIILFAAMAVPGYQMMTDLIYSPAHLQKQAYKLGDDFQKYLEDNNISIRDRSALLKWIDQYPDMVIYLFLDGSPVIHAGPLAYDNEDSEPLTVQDISDISDGYVKLEYPEGTVEILLFYFGGTVYYVSLLIGCFLVAFIFFLALFLWMIKGRIWYIGKLEQEMQVLESGDLNQPVTILGNDELADLAQSIEDMRVSVMERIDNEDRAKQANNELITAMSHDLRTPLTKQIGFLDIIYYKKYQSEEQLFEYIGKAREKAYQIKTMSDKLFQYFLAFDMEEEEVELELLDGREVLNQMIAEQVLDLRSAGYHVLFTQFEDEFWLEINPDELYRIFDNLFSNIRKYADPKELVEIWNEIHEDHITLTFTNHILRNKIQPESTRIGLKSVERLLEHIGGKLQTTMEADIFLLKMEISSGHFKNSPARK</sequence>
<comment type="caution">
    <text evidence="16">The sequence shown here is derived from an EMBL/GenBank/DDBJ whole genome shotgun (WGS) entry which is preliminary data.</text>
</comment>
<dbReference type="SMART" id="SM00304">
    <property type="entry name" value="HAMP"/>
    <property type="match status" value="1"/>
</dbReference>
<dbReference type="Gene3D" id="6.10.340.10">
    <property type="match status" value="1"/>
</dbReference>
<evidence type="ECO:0000256" key="10">
    <source>
        <dbReference type="ARBA" id="ARBA00022840"/>
    </source>
</evidence>
<evidence type="ECO:0000256" key="11">
    <source>
        <dbReference type="ARBA" id="ARBA00022989"/>
    </source>
</evidence>
<dbReference type="Gene3D" id="3.30.565.10">
    <property type="entry name" value="Histidine kinase-like ATPase, C-terminal domain"/>
    <property type="match status" value="1"/>
</dbReference>
<evidence type="ECO:0000256" key="14">
    <source>
        <dbReference type="SAM" id="Phobius"/>
    </source>
</evidence>
<evidence type="ECO:0000256" key="8">
    <source>
        <dbReference type="ARBA" id="ARBA00022741"/>
    </source>
</evidence>
<dbReference type="GO" id="GO:0005524">
    <property type="term" value="F:ATP binding"/>
    <property type="evidence" value="ECO:0007669"/>
    <property type="project" value="UniProtKB-KW"/>
</dbReference>
<evidence type="ECO:0000256" key="5">
    <source>
        <dbReference type="ARBA" id="ARBA00022553"/>
    </source>
</evidence>
<feature type="domain" description="HAMP" evidence="15">
    <location>
        <begin position="183"/>
        <end position="229"/>
    </location>
</feature>
<dbReference type="InterPro" id="IPR036097">
    <property type="entry name" value="HisK_dim/P_sf"/>
</dbReference>
<dbReference type="InterPro" id="IPR036890">
    <property type="entry name" value="HATPase_C_sf"/>
</dbReference>
<comment type="catalytic activity">
    <reaction evidence="1">
        <text>ATP + protein L-histidine = ADP + protein N-phospho-L-histidine.</text>
        <dbReference type="EC" id="2.7.13.3"/>
    </reaction>
</comment>
<evidence type="ECO:0000256" key="4">
    <source>
        <dbReference type="ARBA" id="ARBA00022475"/>
    </source>
</evidence>
<dbReference type="CDD" id="cd06225">
    <property type="entry name" value="HAMP"/>
    <property type="match status" value="1"/>
</dbReference>
<dbReference type="Gene3D" id="1.10.287.130">
    <property type="match status" value="1"/>
</dbReference>
<dbReference type="SUPFAM" id="SSF47384">
    <property type="entry name" value="Homodimeric domain of signal transducing histidine kinase"/>
    <property type="match status" value="1"/>
</dbReference>
<dbReference type="GO" id="GO:0000155">
    <property type="term" value="F:phosphorelay sensor kinase activity"/>
    <property type="evidence" value="ECO:0007669"/>
    <property type="project" value="InterPro"/>
</dbReference>
<dbReference type="InterPro" id="IPR050398">
    <property type="entry name" value="HssS/ArlS-like"/>
</dbReference>
<keyword evidence="17" id="KW-1185">Reference proteome</keyword>
<reference evidence="16" key="1">
    <citation type="submission" date="2021-06" db="EMBL/GenBank/DDBJ databases">
        <title>Description of novel taxa of the family Lachnospiraceae.</title>
        <authorList>
            <person name="Chaplin A.V."/>
            <person name="Sokolova S.R."/>
            <person name="Pikina A.P."/>
            <person name="Korzhanova M."/>
            <person name="Belova V."/>
            <person name="Korostin D."/>
            <person name="Efimov B.A."/>
        </authorList>
    </citation>
    <scope>NUCLEOTIDE SEQUENCE</scope>
    <source>
        <strain evidence="16">ASD5720</strain>
    </source>
</reference>
<gene>
    <name evidence="16" type="ORF">KTH89_18525</name>
</gene>
<dbReference type="GO" id="GO:0005886">
    <property type="term" value="C:plasma membrane"/>
    <property type="evidence" value="ECO:0007669"/>
    <property type="project" value="UniProtKB-SubCell"/>
</dbReference>
<dbReference type="Pfam" id="PF00672">
    <property type="entry name" value="HAMP"/>
    <property type="match status" value="1"/>
</dbReference>
<evidence type="ECO:0000313" key="16">
    <source>
        <dbReference type="EMBL" id="MBU9738541.1"/>
    </source>
</evidence>
<dbReference type="Proteomes" id="UP000712157">
    <property type="component" value="Unassembled WGS sequence"/>
</dbReference>
<keyword evidence="5" id="KW-0597">Phosphoprotein</keyword>
<dbReference type="InterPro" id="IPR003660">
    <property type="entry name" value="HAMP_dom"/>
</dbReference>
<feature type="transmembrane region" description="Helical" evidence="14">
    <location>
        <begin position="151"/>
        <end position="176"/>
    </location>
</feature>
<evidence type="ECO:0000256" key="7">
    <source>
        <dbReference type="ARBA" id="ARBA00022692"/>
    </source>
</evidence>
<dbReference type="AlphaFoldDB" id="A0A949NFK3"/>